<accession>A0ABY9W3R3</accession>
<feature type="region of interest" description="Disordered" evidence="3">
    <location>
        <begin position="822"/>
        <end position="853"/>
    </location>
</feature>
<proteinExistence type="predicted"/>
<dbReference type="SMART" id="SM00560">
    <property type="entry name" value="LamGL"/>
    <property type="match status" value="2"/>
</dbReference>
<feature type="domain" description="LamG-like jellyroll fold" evidence="4">
    <location>
        <begin position="1149"/>
        <end position="1282"/>
    </location>
</feature>
<dbReference type="InterPro" id="IPR006558">
    <property type="entry name" value="LamG-like"/>
</dbReference>
<feature type="region of interest" description="Disordered" evidence="3">
    <location>
        <begin position="309"/>
        <end position="340"/>
    </location>
</feature>
<name>A0ABY9W3R3_9ACTN</name>
<dbReference type="SUPFAM" id="SSF49899">
    <property type="entry name" value="Concanavalin A-like lectins/glucanases"/>
    <property type="match status" value="2"/>
</dbReference>
<reference evidence="5 6" key="1">
    <citation type="submission" date="2023-09" db="EMBL/GenBank/DDBJ databases">
        <title>Genome completion map analysis of the actinomycetes C11-1.</title>
        <authorList>
            <person name="Qin P."/>
            <person name="Guan P."/>
        </authorList>
    </citation>
    <scope>NUCLEOTIDE SEQUENCE [LARGE SCALE GENOMIC DNA]</scope>
    <source>
        <strain evidence="5 6">C11-1</strain>
    </source>
</reference>
<dbReference type="PANTHER" id="PTHR46943">
    <property type="entry name" value="PENTRAXIN-RELATED PROTEIN PTX3"/>
    <property type="match status" value="1"/>
</dbReference>
<dbReference type="EMBL" id="CP134500">
    <property type="protein sequence ID" value="WNF29812.1"/>
    <property type="molecule type" value="Genomic_DNA"/>
</dbReference>
<evidence type="ECO:0000259" key="4">
    <source>
        <dbReference type="SMART" id="SM00560"/>
    </source>
</evidence>
<feature type="domain" description="LamG-like jellyroll fold" evidence="4">
    <location>
        <begin position="892"/>
        <end position="1034"/>
    </location>
</feature>
<evidence type="ECO:0000256" key="1">
    <source>
        <dbReference type="ARBA" id="ARBA00022729"/>
    </source>
</evidence>
<gene>
    <name evidence="5" type="ORF">RI138_24915</name>
</gene>
<protein>
    <submittedName>
        <fullName evidence="5">LamG domain-containing protein</fullName>
    </submittedName>
</protein>
<dbReference type="Pfam" id="PF13385">
    <property type="entry name" value="Laminin_G_3"/>
    <property type="match status" value="1"/>
</dbReference>
<dbReference type="PANTHER" id="PTHR46943:SF1">
    <property type="entry name" value="PENTRAXIN-RELATED PROTEIN PTX3"/>
    <property type="match status" value="1"/>
</dbReference>
<feature type="compositionally biased region" description="Basic and acidic residues" evidence="3">
    <location>
        <begin position="478"/>
        <end position="488"/>
    </location>
</feature>
<feature type="compositionally biased region" description="Polar residues" evidence="3">
    <location>
        <begin position="824"/>
        <end position="838"/>
    </location>
</feature>
<dbReference type="Proteomes" id="UP001303236">
    <property type="component" value="Chromosome"/>
</dbReference>
<feature type="compositionally biased region" description="Polar residues" evidence="3">
    <location>
        <begin position="598"/>
        <end position="607"/>
    </location>
</feature>
<evidence type="ECO:0000313" key="5">
    <source>
        <dbReference type="EMBL" id="WNF29812.1"/>
    </source>
</evidence>
<organism evidence="5 6">
    <name type="scientific">Streptomyces durocortorensis</name>
    <dbReference type="NCBI Taxonomy" id="2811104"/>
    <lineage>
        <taxon>Bacteria</taxon>
        <taxon>Bacillati</taxon>
        <taxon>Actinomycetota</taxon>
        <taxon>Actinomycetes</taxon>
        <taxon>Kitasatosporales</taxon>
        <taxon>Streptomycetaceae</taxon>
        <taxon>Streptomyces</taxon>
    </lineage>
</organism>
<keyword evidence="2" id="KW-1015">Disulfide bond</keyword>
<keyword evidence="6" id="KW-1185">Reference proteome</keyword>
<sequence>MSPFGRTRPSLLSLRVAMVSRITLDGSTATPDIWLTFVKAMWKRGGFVAGGVWRRGRHGVCVTAVLATVLSVVPALNSQAVALPPLQVPLNSPELRASAAAVEAGERVEVVEERSERETVFANPDGTTFTLEKSIAPVRVAREGKWVEPDPTLVRDTDGSVGPAAAAVDVSFSAGGDGADLVTIAKGEQSVSLGWPGALPAPRLDGAHAVYEDVLPDVNLILTATVEGFRQVLEVKTPQAAANPALKAIEYRFGAENLTVQAGAGGGLDALDGNGRPVFRSPAARMWNSAGGGTAPAPARRSLYLAAPAESGTDEPVAAGPTEEGDRLAGPEPGDDSSVMDLKLTNSTMTVEPDAEMLSSTEEKDFPLYIDPPVELNESERTVLSSDGDVFWNFSGGANGMSVGKCGSAVIGGVSYYCGNGYVNRMYFEFAPGKLKGKHVLDATFAVTETWSFSCDARWVDLERTNNISSSSKWPGPKKLDQMGDRKVSAGRGSRCSPSQPRAPIEFHDYAPEPDENLTPTVRSFADGKISRLTLMLMAKDESDTIAWKRFDDDAVLSVDYVGKPAKPSNIGPVVGKSHDCNTVESAPAIVTDPTPDLTATPQTASGGESGAKLRVAMDVDKKQSDGTWVNAMSEIVRPSSGYVGDNVKVTATAPALPENTLLRMRAWTRSHYGSTWLAGPSNGSTTGWCYFKIDSKAPKPPTITFNSTGTDSYTPCTPNDCVPHGKPGKAGSFTLGPAPGDVNTGYRYKLSSGSYSSGWSSYVSGATAKISPVPPVSGTMTLHVEAKDNYGPGAGNSVDFVVKEGDGPVARWNFAEASGAALDTSTADPSLRDNANLTGGAARTDQGRRGEVTVTPATETAPAVRTTDSGLKLNGTTSYAATTGPVIDTRASYTVAAWVRIDAPSRNATVMGQDGVNRSPFLLGYEHNLKKWTFREATVDAPAGGSWPYERVVSKNEAVPKVWTHLAGVFNAVDNTISLYVNGELQASTAFTTPWAAKGPLQIGRVHWSGVYTDYFPGVIDEAAVWQEALTGAQIAQESALLAADGKASVELVAAWNPAGAQGASLADGVSGYGRALALSSGASLTDEGLVLDGTAGAGTTPGPVVDDSGSFTVTTQAMVDGAKVLTKPNGYKAQVLGQRTATGSSWSLWFEKTGTRQEPEYDENGDPVIDENGNLKTVTVPVGRWNFGRLTADGSGASVQSMEEALVDTETRLTGVYNAQDRTIQLYLTSDQQTSDGIAYSAQVGTGELAVGKGYLGSWGNFLPGRLSDIRLWAGALSDSEQVSDVVGT</sequence>
<evidence type="ECO:0000256" key="3">
    <source>
        <dbReference type="SAM" id="MobiDB-lite"/>
    </source>
</evidence>
<feature type="region of interest" description="Disordered" evidence="3">
    <location>
        <begin position="470"/>
        <end position="503"/>
    </location>
</feature>
<feature type="region of interest" description="Disordered" evidence="3">
    <location>
        <begin position="590"/>
        <end position="610"/>
    </location>
</feature>
<evidence type="ECO:0000256" key="2">
    <source>
        <dbReference type="ARBA" id="ARBA00023157"/>
    </source>
</evidence>
<dbReference type="InterPro" id="IPR042837">
    <property type="entry name" value="PTX3"/>
</dbReference>
<dbReference type="Gene3D" id="2.60.120.200">
    <property type="match status" value="2"/>
</dbReference>
<dbReference type="InterPro" id="IPR013320">
    <property type="entry name" value="ConA-like_dom_sf"/>
</dbReference>
<keyword evidence="1" id="KW-0732">Signal</keyword>
<evidence type="ECO:0000313" key="6">
    <source>
        <dbReference type="Proteomes" id="UP001303236"/>
    </source>
</evidence>